<gene>
    <name evidence="3" type="ORF">LDC_1504</name>
</gene>
<dbReference type="InterPro" id="IPR036259">
    <property type="entry name" value="MFS_trans_sf"/>
</dbReference>
<dbReference type="EMBL" id="ADZX01000472">
    <property type="protein sequence ID" value="EFK96474.1"/>
    <property type="molecule type" value="Genomic_DNA"/>
</dbReference>
<proteinExistence type="predicted"/>
<reference evidence="3" key="2">
    <citation type="journal article" date="2011" name="Microb. Ecol.">
        <title>Taxonomic and Functional Metagenomic Profiling of the Microbial Community in the Anoxic Sediment of a Sub-saline Shallow Lake (Laguna de Carrizo, Central Spain).</title>
        <authorList>
            <person name="Ferrer M."/>
            <person name="Guazzaroni M.E."/>
            <person name="Richter M."/>
            <person name="Garcia-Salamanca A."/>
            <person name="Yarza P."/>
            <person name="Suarez-Suarez A."/>
            <person name="Solano J."/>
            <person name="Alcaide M."/>
            <person name="van Dillewijn P."/>
            <person name="Molina-Henares M.A."/>
            <person name="Lopez-Cortes N."/>
            <person name="Al-Ramahi Y."/>
            <person name="Guerrero C."/>
            <person name="Acosta A."/>
            <person name="de Eugenio L.I."/>
            <person name="Martinez V."/>
            <person name="Marques S."/>
            <person name="Rojo F."/>
            <person name="Santero E."/>
            <person name="Genilloud O."/>
            <person name="Perez-Perez J."/>
            <person name="Rossello-Mora R."/>
            <person name="Ramos J.L."/>
        </authorList>
    </citation>
    <scope>NUCLEOTIDE SEQUENCE</scope>
</reference>
<keyword evidence="1" id="KW-0472">Membrane</keyword>
<dbReference type="Gene3D" id="1.20.1250.20">
    <property type="entry name" value="MFS general substrate transporter like domains"/>
    <property type="match status" value="1"/>
</dbReference>
<organism evidence="3">
    <name type="scientific">sediment metagenome</name>
    <dbReference type="NCBI Taxonomy" id="749907"/>
    <lineage>
        <taxon>unclassified sequences</taxon>
        <taxon>metagenomes</taxon>
        <taxon>ecological metagenomes</taxon>
    </lineage>
</organism>
<evidence type="ECO:0000256" key="1">
    <source>
        <dbReference type="SAM" id="Phobius"/>
    </source>
</evidence>
<feature type="transmembrane region" description="Helical" evidence="1">
    <location>
        <begin position="54"/>
        <end position="72"/>
    </location>
</feature>
<dbReference type="InterPro" id="IPR020846">
    <property type="entry name" value="MFS_dom"/>
</dbReference>
<protein>
    <recommendedName>
        <fullName evidence="2">Major facilitator superfamily (MFS) profile domain-containing protein</fullName>
    </recommendedName>
</protein>
<dbReference type="Pfam" id="PF07690">
    <property type="entry name" value="MFS_1"/>
    <property type="match status" value="1"/>
</dbReference>
<comment type="caution">
    <text evidence="3">The sequence shown here is derived from an EMBL/GenBank/DDBJ whole genome shotgun (WGS) entry which is preliminary data.</text>
</comment>
<feature type="domain" description="Major facilitator superfamily (MFS) profile" evidence="2">
    <location>
        <begin position="1"/>
        <end position="84"/>
    </location>
</feature>
<dbReference type="GO" id="GO:0022857">
    <property type="term" value="F:transmembrane transporter activity"/>
    <property type="evidence" value="ECO:0007669"/>
    <property type="project" value="InterPro"/>
</dbReference>
<feature type="transmembrane region" description="Helical" evidence="1">
    <location>
        <begin position="25"/>
        <end position="48"/>
    </location>
</feature>
<dbReference type="PROSITE" id="PS50850">
    <property type="entry name" value="MFS"/>
    <property type="match status" value="1"/>
</dbReference>
<sequence>MRGMYPPLVNGYLQKRIPSSERATVSSFCAIAPHIGGVFGLLLSGLIAQHFGISVAWIVSASILIVGAIFVMRNGNHVREKEDS</sequence>
<dbReference type="AlphaFoldDB" id="D9PIZ5"/>
<dbReference type="SUPFAM" id="SSF103473">
    <property type="entry name" value="MFS general substrate transporter"/>
    <property type="match status" value="1"/>
</dbReference>
<accession>D9PIZ5</accession>
<name>D9PIZ5_9ZZZZ</name>
<keyword evidence="1" id="KW-1133">Transmembrane helix</keyword>
<keyword evidence="1" id="KW-0812">Transmembrane</keyword>
<dbReference type="InterPro" id="IPR011701">
    <property type="entry name" value="MFS"/>
</dbReference>
<evidence type="ECO:0000313" key="3">
    <source>
        <dbReference type="EMBL" id="EFK96474.1"/>
    </source>
</evidence>
<evidence type="ECO:0000259" key="2">
    <source>
        <dbReference type="PROSITE" id="PS50850"/>
    </source>
</evidence>
<reference evidence="3" key="1">
    <citation type="submission" date="2010-07" db="EMBL/GenBank/DDBJ databases">
        <authorList>
            <consortium name="CONSOLIDER consortium CSD2007-00005"/>
            <person name="Guazzaroni M.-E."/>
            <person name="Richter M."/>
            <person name="Garcia-Salamanca A."/>
            <person name="Yarza P."/>
            <person name="Ferrer M."/>
        </authorList>
    </citation>
    <scope>NUCLEOTIDE SEQUENCE</scope>
</reference>